<dbReference type="AlphaFoldDB" id="Q7NNM5"/>
<dbReference type="InParanoid" id="Q7NNM5"/>
<protein>
    <submittedName>
        <fullName evidence="2">Glr0386 protein</fullName>
    </submittedName>
</protein>
<dbReference type="eggNOG" id="COG5428">
    <property type="taxonomic scope" value="Bacteria"/>
</dbReference>
<dbReference type="InterPro" id="IPR019270">
    <property type="entry name" value="DUF2283"/>
</dbReference>
<dbReference type="EnsemblBacteria" id="BAC88327">
    <property type="protein sequence ID" value="BAC88327"/>
    <property type="gene ID" value="BAC88327"/>
</dbReference>
<dbReference type="PATRIC" id="fig|251221.4.peg.393"/>
<dbReference type="OrthoDB" id="2112472at2"/>
<dbReference type="EMBL" id="BA000045">
    <property type="protein sequence ID" value="BAC88327.1"/>
    <property type="molecule type" value="Genomic_DNA"/>
</dbReference>
<feature type="transmembrane region" description="Helical" evidence="1">
    <location>
        <begin position="233"/>
        <end position="258"/>
    </location>
</feature>
<feature type="transmembrane region" description="Helical" evidence="1">
    <location>
        <begin position="315"/>
        <end position="339"/>
    </location>
</feature>
<keyword evidence="3" id="KW-1185">Reference proteome</keyword>
<organism evidence="2 3">
    <name type="scientific">Gloeobacter violaceus (strain ATCC 29082 / PCC 7421)</name>
    <dbReference type="NCBI Taxonomy" id="251221"/>
    <lineage>
        <taxon>Bacteria</taxon>
        <taxon>Bacillati</taxon>
        <taxon>Cyanobacteriota</taxon>
        <taxon>Cyanophyceae</taxon>
        <taxon>Gloeobacterales</taxon>
        <taxon>Gloeobacteraceae</taxon>
        <taxon>Gloeobacter</taxon>
    </lineage>
</organism>
<reference evidence="2 3" key="2">
    <citation type="journal article" date="2003" name="DNA Res.">
        <title>Complete genome structure of Gloeobacter violaceus PCC 7421, a cyanobacterium that lacks thylakoids (supplement).</title>
        <authorList>
            <person name="Nakamura Y."/>
            <person name="Kaneko T."/>
            <person name="Sato S."/>
            <person name="Mimuro M."/>
            <person name="Miyashita H."/>
            <person name="Tsuchiya T."/>
            <person name="Sasamoto S."/>
            <person name="Watanabe A."/>
            <person name="Kawashima K."/>
            <person name="Kishida Y."/>
            <person name="Kiyokawa C."/>
            <person name="Kohara M."/>
            <person name="Matsumoto M."/>
            <person name="Matsuno A."/>
            <person name="Nakazaki N."/>
            <person name="Shimpo S."/>
            <person name="Takeuchi C."/>
            <person name="Yamada M."/>
            <person name="Tabata S."/>
        </authorList>
    </citation>
    <scope>NUCLEOTIDE SEQUENCE [LARGE SCALE GENOMIC DNA]</scope>
    <source>
        <strain evidence="3">ATCC 29082 / PCC 7421</strain>
    </source>
</reference>
<proteinExistence type="predicted"/>
<feature type="transmembrane region" description="Helical" evidence="1">
    <location>
        <begin position="345"/>
        <end position="369"/>
    </location>
</feature>
<dbReference type="RefSeq" id="WP_011140389.1">
    <property type="nucleotide sequence ID" value="NC_005125.1"/>
</dbReference>
<dbReference type="KEGG" id="gvi:glr0386"/>
<sequence length="378" mass="43469">MATTNIDDYLNVLPLEKLAGKQDFWSFYDSEADTLYFNFKKPSVATDSELTDDDVIIRYEGDQVVGFTVLHASKRGGSLPVQIVFAQQLKLLETYLLILRKMKFLPTLIWWRVNGINWMFWLGYPVFRPLLFLLITSHIRRILVPLERVYKLNASASPSEAVKIQWVALHERVKLMREEIGVVIVSPLMLTILGPFGSAGLAVIISWETIKSLMQEGIRENVQDITINLLSTYIFYVVNLISIALGLLSIVLVITFYVKRRLFNEPYVQLDELFLTPVLKKIVDPATGKSLYLEEQKLFKAVEEPYPNENPVDQLLLGFTYLYLCLITASGFGILAWFIYSRNHIVAYIYGFLCLIPILAGFLLIRGIWREIRERRAT</sequence>
<keyword evidence="1" id="KW-1133">Transmembrane helix</keyword>
<name>Q7NNM5_GLOVI</name>
<evidence type="ECO:0000313" key="2">
    <source>
        <dbReference type="EMBL" id="BAC88327.1"/>
    </source>
</evidence>
<evidence type="ECO:0000256" key="1">
    <source>
        <dbReference type="SAM" id="Phobius"/>
    </source>
</evidence>
<evidence type="ECO:0000313" key="3">
    <source>
        <dbReference type="Proteomes" id="UP000000557"/>
    </source>
</evidence>
<reference evidence="2 3" key="1">
    <citation type="journal article" date="2003" name="DNA Res.">
        <title>Complete genome structure of Gloeobacter violaceus PCC 7421, a cyanobacterium that lacks thylakoids.</title>
        <authorList>
            <person name="Nakamura Y."/>
            <person name="Kaneko T."/>
            <person name="Sato S."/>
            <person name="Mimuro M."/>
            <person name="Miyashita H."/>
            <person name="Tsuchiya T."/>
            <person name="Sasamoto S."/>
            <person name="Watanabe A."/>
            <person name="Kawashima K."/>
            <person name="Kishida Y."/>
            <person name="Kiyokawa C."/>
            <person name="Kohara M."/>
            <person name="Matsumoto M."/>
            <person name="Matsuno A."/>
            <person name="Nakazaki N."/>
            <person name="Shimpo S."/>
            <person name="Takeuchi C."/>
            <person name="Yamada M."/>
            <person name="Tabata S."/>
        </authorList>
    </citation>
    <scope>NUCLEOTIDE SEQUENCE [LARGE SCALE GENOMIC DNA]</scope>
    <source>
        <strain evidence="3">ATCC 29082 / PCC 7421</strain>
    </source>
</reference>
<dbReference type="HOGENOM" id="CLU_731073_0_0_3"/>
<keyword evidence="1" id="KW-0812">Transmembrane</keyword>
<dbReference type="Pfam" id="PF10049">
    <property type="entry name" value="DUF2283"/>
    <property type="match status" value="1"/>
</dbReference>
<gene>
    <name evidence="2" type="ordered locus">glr0386</name>
</gene>
<keyword evidence="1" id="KW-0472">Membrane</keyword>
<feature type="transmembrane region" description="Helical" evidence="1">
    <location>
        <begin position="180"/>
        <end position="207"/>
    </location>
</feature>
<dbReference type="Proteomes" id="UP000000557">
    <property type="component" value="Chromosome"/>
</dbReference>
<accession>Q7NNM5</accession>
<feature type="transmembrane region" description="Helical" evidence="1">
    <location>
        <begin position="118"/>
        <end position="139"/>
    </location>
</feature>